<proteinExistence type="predicted"/>
<organism evidence="1 2">
    <name type="scientific">Symbiodinium microadriaticum</name>
    <name type="common">Dinoflagellate</name>
    <name type="synonym">Zooxanthella microadriatica</name>
    <dbReference type="NCBI Taxonomy" id="2951"/>
    <lineage>
        <taxon>Eukaryota</taxon>
        <taxon>Sar</taxon>
        <taxon>Alveolata</taxon>
        <taxon>Dinophyceae</taxon>
        <taxon>Suessiales</taxon>
        <taxon>Symbiodiniaceae</taxon>
        <taxon>Symbiodinium</taxon>
    </lineage>
</organism>
<evidence type="ECO:0000313" key="2">
    <source>
        <dbReference type="Proteomes" id="UP000186817"/>
    </source>
</evidence>
<accession>A0A1Q9C7G6</accession>
<comment type="caution">
    <text evidence="1">The sequence shown here is derived from an EMBL/GenBank/DDBJ whole genome shotgun (WGS) entry which is preliminary data.</text>
</comment>
<keyword evidence="2" id="KW-1185">Reference proteome</keyword>
<sequence>MAELQEGAVNLDETLTVESASLAEGALVQRLLELNDDVVALREELRRLKGGASLTELRLFVASAAELQAKAGIPQHLLKKEALKEAGIPVEEVEEARRLLMAVTATEEAASQCRRCLAEARHASPASELRQLLESWENLRPQMNLVNLSTAIHRVAKIAGSDPWQQAQLRKNPSLNTLLNSVCTALLNVVEATEVQPQSVSNASSAGCLAGVLWAVQAQFKSFELSTTLWALAKLGSMEVWISMFGHNSMGFCHVKVQKSYCTFRFNELAEQALRRLEEFKPQETEDVSVGGEEISNMLWGFATNSFFHEDLQSQHLANILWAFARVRLSFLPLCTKQLQSFKPQAVGNSDELAPAPATLESFSPEVDLPALGGRTDAGVFRAVPSQLGPGPSWRTALFALDLETGLSRAEAGQASAHKRSPKAESGRQLVSYDWWAYQVPVNGSDTLVECAGKEVLGRLQELDVNALVHLLKVLAEGIAAQLDRVRTQEMQSLGRLLNRGAAPAHQRELDRDEIRARNQHLERGLEKGSKICNLH</sequence>
<evidence type="ECO:0000313" key="1">
    <source>
        <dbReference type="EMBL" id="OLP78860.1"/>
    </source>
</evidence>
<reference evidence="1 2" key="1">
    <citation type="submission" date="2016-02" db="EMBL/GenBank/DDBJ databases">
        <title>Genome analysis of coral dinoflagellate symbionts highlights evolutionary adaptations to a symbiotic lifestyle.</title>
        <authorList>
            <person name="Aranda M."/>
            <person name="Li Y."/>
            <person name="Liew Y.J."/>
            <person name="Baumgarten S."/>
            <person name="Simakov O."/>
            <person name="Wilson M."/>
            <person name="Piel J."/>
            <person name="Ashoor H."/>
            <person name="Bougouffa S."/>
            <person name="Bajic V.B."/>
            <person name="Ryu T."/>
            <person name="Ravasi T."/>
            <person name="Bayer T."/>
            <person name="Micklem G."/>
            <person name="Kim H."/>
            <person name="Bhak J."/>
            <person name="Lajeunesse T.C."/>
            <person name="Voolstra C.R."/>
        </authorList>
    </citation>
    <scope>NUCLEOTIDE SEQUENCE [LARGE SCALE GENOMIC DNA]</scope>
    <source>
        <strain evidence="1 2">CCMP2467</strain>
    </source>
</reference>
<name>A0A1Q9C7G6_SYMMI</name>
<dbReference type="EMBL" id="LSRX01001553">
    <property type="protein sequence ID" value="OLP78860.1"/>
    <property type="molecule type" value="Genomic_DNA"/>
</dbReference>
<dbReference type="AlphaFoldDB" id="A0A1Q9C7G6"/>
<dbReference type="Proteomes" id="UP000186817">
    <property type="component" value="Unassembled WGS sequence"/>
</dbReference>
<protein>
    <submittedName>
        <fullName evidence="1">Uncharacterized protein</fullName>
    </submittedName>
</protein>
<dbReference type="OrthoDB" id="385235at2759"/>
<gene>
    <name evidence="1" type="ORF">AK812_SmicGene40919</name>
</gene>